<protein>
    <submittedName>
        <fullName evidence="2">Uncharacterized protein</fullName>
    </submittedName>
</protein>
<dbReference type="Proteomes" id="UP001341840">
    <property type="component" value="Unassembled WGS sequence"/>
</dbReference>
<keyword evidence="3" id="KW-1185">Reference proteome</keyword>
<feature type="compositionally biased region" description="Basic residues" evidence="1">
    <location>
        <begin position="65"/>
        <end position="74"/>
    </location>
</feature>
<feature type="compositionally biased region" description="Basic and acidic residues" evidence="1">
    <location>
        <begin position="11"/>
        <end position="24"/>
    </location>
</feature>
<sequence>MKPLQVPYNLRSRDHVVDYRDSTSRRPKRGKVSTGSIVLEDPHGKEERIANPERPTGKYALEHPHSKKKRKPKRVTHEESIREEEEKIQLQLDDPISQEELEEQYERVSKKFFLEKMYPYPLMAMKHYNKNRRKEEQFEVTEDVTGVCLKHGNVGFFHSLHFRARPKRVGKILQNSSDEVDFFALLHMMPNDDTTHVCYCMRNPDSNPPDPHAPLSQYIPLRCEVCGIPENQGKSRGPKCSTREDLKKD</sequence>
<organism evidence="2 3">
    <name type="scientific">Stylosanthes scabra</name>
    <dbReference type="NCBI Taxonomy" id="79078"/>
    <lineage>
        <taxon>Eukaryota</taxon>
        <taxon>Viridiplantae</taxon>
        <taxon>Streptophyta</taxon>
        <taxon>Embryophyta</taxon>
        <taxon>Tracheophyta</taxon>
        <taxon>Spermatophyta</taxon>
        <taxon>Magnoliopsida</taxon>
        <taxon>eudicotyledons</taxon>
        <taxon>Gunneridae</taxon>
        <taxon>Pentapetalae</taxon>
        <taxon>rosids</taxon>
        <taxon>fabids</taxon>
        <taxon>Fabales</taxon>
        <taxon>Fabaceae</taxon>
        <taxon>Papilionoideae</taxon>
        <taxon>50 kb inversion clade</taxon>
        <taxon>dalbergioids sensu lato</taxon>
        <taxon>Dalbergieae</taxon>
        <taxon>Pterocarpus clade</taxon>
        <taxon>Stylosanthes</taxon>
    </lineage>
</organism>
<dbReference type="EMBL" id="JASCZI010121114">
    <property type="protein sequence ID" value="MED6159860.1"/>
    <property type="molecule type" value="Genomic_DNA"/>
</dbReference>
<evidence type="ECO:0000256" key="1">
    <source>
        <dbReference type="SAM" id="MobiDB-lite"/>
    </source>
</evidence>
<comment type="caution">
    <text evidence="2">The sequence shown here is derived from an EMBL/GenBank/DDBJ whole genome shotgun (WGS) entry which is preliminary data.</text>
</comment>
<evidence type="ECO:0000313" key="2">
    <source>
        <dbReference type="EMBL" id="MED6159860.1"/>
    </source>
</evidence>
<feature type="region of interest" description="Disordered" evidence="1">
    <location>
        <begin position="229"/>
        <end position="249"/>
    </location>
</feature>
<feature type="region of interest" description="Disordered" evidence="1">
    <location>
        <begin position="1"/>
        <end position="86"/>
    </location>
</feature>
<proteinExistence type="predicted"/>
<feature type="compositionally biased region" description="Basic and acidic residues" evidence="1">
    <location>
        <begin position="40"/>
        <end position="51"/>
    </location>
</feature>
<evidence type="ECO:0000313" key="3">
    <source>
        <dbReference type="Proteomes" id="UP001341840"/>
    </source>
</evidence>
<accession>A0ABU6UHQ2</accession>
<reference evidence="2 3" key="1">
    <citation type="journal article" date="2023" name="Plants (Basel)">
        <title>Bridging the Gap: Combining Genomics and Transcriptomics Approaches to Understand Stylosanthes scabra, an Orphan Legume from the Brazilian Caatinga.</title>
        <authorList>
            <person name="Ferreira-Neto J.R.C."/>
            <person name="da Silva M.D."/>
            <person name="Binneck E."/>
            <person name="de Melo N.F."/>
            <person name="da Silva R.H."/>
            <person name="de Melo A.L.T.M."/>
            <person name="Pandolfi V."/>
            <person name="Bustamante F.O."/>
            <person name="Brasileiro-Vidal A.C."/>
            <person name="Benko-Iseppon A.M."/>
        </authorList>
    </citation>
    <scope>NUCLEOTIDE SEQUENCE [LARGE SCALE GENOMIC DNA]</scope>
    <source>
        <tissue evidence="2">Leaves</tissue>
    </source>
</reference>
<name>A0ABU6UHQ2_9FABA</name>
<feature type="compositionally biased region" description="Basic and acidic residues" evidence="1">
    <location>
        <begin position="75"/>
        <end position="86"/>
    </location>
</feature>
<gene>
    <name evidence="2" type="ORF">PIB30_046078</name>
</gene>